<dbReference type="OrthoDB" id="5801475at2759"/>
<reference evidence="2" key="2">
    <citation type="submission" date="2014-03" db="EMBL/GenBank/DDBJ databases">
        <title>The whipworm genome and dual-species transcriptomics of an intimate host-pathogen interaction.</title>
        <authorList>
            <person name="Foth B.J."/>
            <person name="Tsai I.J."/>
            <person name="Reid A.J."/>
            <person name="Bancroft A.J."/>
            <person name="Nichol S."/>
            <person name="Tracey A."/>
            <person name="Holroyd N."/>
            <person name="Cotton J.A."/>
            <person name="Stanley E.J."/>
            <person name="Zarowiecki M."/>
            <person name="Liu J.Z."/>
            <person name="Huckvale T."/>
            <person name="Cooper P.J."/>
            <person name="Grencis R.K."/>
            <person name="Berriman M."/>
        </authorList>
    </citation>
    <scope>NUCLEOTIDE SEQUENCE [LARGE SCALE GENOMIC DNA]</scope>
</reference>
<dbReference type="Proteomes" id="UP000030665">
    <property type="component" value="Unassembled WGS sequence"/>
</dbReference>
<gene>
    <name evidence="2" type="ORF">TTRE_0000287301</name>
</gene>
<accession>A0A077Z4L1</accession>
<name>A0A077Z4L1_TRITR</name>
<keyword evidence="3" id="KW-1185">Reference proteome</keyword>
<evidence type="ECO:0000313" key="2">
    <source>
        <dbReference type="EMBL" id="CDW54603.1"/>
    </source>
</evidence>
<evidence type="ECO:0000256" key="1">
    <source>
        <dbReference type="SAM" id="MobiDB-lite"/>
    </source>
</evidence>
<dbReference type="EMBL" id="HG805907">
    <property type="protein sequence ID" value="CDW54603.1"/>
    <property type="molecule type" value="Genomic_DNA"/>
</dbReference>
<proteinExistence type="predicted"/>
<feature type="compositionally biased region" description="Polar residues" evidence="1">
    <location>
        <begin position="376"/>
        <end position="397"/>
    </location>
</feature>
<protein>
    <submittedName>
        <fullName evidence="2">Uncharacterized protein</fullName>
    </submittedName>
</protein>
<reference evidence="2" key="1">
    <citation type="submission" date="2014-01" db="EMBL/GenBank/DDBJ databases">
        <authorList>
            <person name="Aslett M."/>
        </authorList>
    </citation>
    <scope>NUCLEOTIDE SEQUENCE</scope>
</reference>
<sequence>MHAYATDGNNFHEKSVWQHHPTAANNQLDEQEVELPVVTNVRGKRASIDVVTEGNLPSIAPSEVPSYTWSSCQRKDYSGYRIQPPAQSRKITDSNYGPFESPYRPPVIPPSKRVLSPAKYQHLRLGALSPATEKSDIDVDLVGEDRYDPQSRAFSYVPAQSLVEHFRTPKKPTKVIPTYKYAHDLGSSAKLQVADDGVQSLEMPVDADQSTALQQPNFDDLCNPNFYLNFGGSAEEPILSTHTEFSAIPRSWSAPAAVFPKTTKATLLNNQPTSPSQQSMVTDFCKKQNSYYPQETVLETVDRPLAPCSRSYQDAQLNKALTECAANNHFQEFTKASAAPSVQHPLRIYQRSPFLSPEDHFALDPYENHYTKRSETTPSLLSASDGNFITGQQRATR</sequence>
<organism evidence="2 3">
    <name type="scientific">Trichuris trichiura</name>
    <name type="common">Whipworm</name>
    <name type="synonym">Trichocephalus trichiurus</name>
    <dbReference type="NCBI Taxonomy" id="36087"/>
    <lineage>
        <taxon>Eukaryota</taxon>
        <taxon>Metazoa</taxon>
        <taxon>Ecdysozoa</taxon>
        <taxon>Nematoda</taxon>
        <taxon>Enoplea</taxon>
        <taxon>Dorylaimia</taxon>
        <taxon>Trichinellida</taxon>
        <taxon>Trichuridae</taxon>
        <taxon>Trichuris</taxon>
    </lineage>
</organism>
<evidence type="ECO:0000313" key="3">
    <source>
        <dbReference type="Proteomes" id="UP000030665"/>
    </source>
</evidence>
<dbReference type="AlphaFoldDB" id="A0A077Z4L1"/>
<feature type="region of interest" description="Disordered" evidence="1">
    <location>
        <begin position="372"/>
        <end position="397"/>
    </location>
</feature>